<evidence type="ECO:0000256" key="1">
    <source>
        <dbReference type="SAM" id="MobiDB-lite"/>
    </source>
</evidence>
<name>A0A7S2J9B0_9EUKA</name>
<organism evidence="2">
    <name type="scientific">Haptolina brevifila</name>
    <dbReference type="NCBI Taxonomy" id="156173"/>
    <lineage>
        <taxon>Eukaryota</taxon>
        <taxon>Haptista</taxon>
        <taxon>Haptophyta</taxon>
        <taxon>Prymnesiophyceae</taxon>
        <taxon>Prymnesiales</taxon>
        <taxon>Prymnesiaceae</taxon>
        <taxon>Haptolina</taxon>
    </lineage>
</organism>
<reference evidence="2" key="1">
    <citation type="submission" date="2021-01" db="EMBL/GenBank/DDBJ databases">
        <authorList>
            <person name="Corre E."/>
            <person name="Pelletier E."/>
            <person name="Niang G."/>
            <person name="Scheremetjew M."/>
            <person name="Finn R."/>
            <person name="Kale V."/>
            <person name="Holt S."/>
            <person name="Cochrane G."/>
            <person name="Meng A."/>
            <person name="Brown T."/>
            <person name="Cohen L."/>
        </authorList>
    </citation>
    <scope>NUCLEOTIDE SEQUENCE</scope>
    <source>
        <strain evidence="2">UTEX LB 985</strain>
    </source>
</reference>
<dbReference type="EMBL" id="HBGU01076408">
    <property type="protein sequence ID" value="CAD9541427.1"/>
    <property type="molecule type" value="Transcribed_RNA"/>
</dbReference>
<dbReference type="AlphaFoldDB" id="A0A7S2J9B0"/>
<feature type="region of interest" description="Disordered" evidence="1">
    <location>
        <begin position="228"/>
        <end position="331"/>
    </location>
</feature>
<proteinExistence type="predicted"/>
<accession>A0A7S2J9B0</accession>
<evidence type="ECO:0000313" key="2">
    <source>
        <dbReference type="EMBL" id="CAD9541427.1"/>
    </source>
</evidence>
<sequence>MQAEWWTQVIDPSDEIGLHWDRDYDMQADQGLLLHPMLATVTYLGTPPSAAPTVVLDRPSPLLASESACGPVSSSFVCWPQRGRHLAFDGKLLHGALPDLTPAGSAGGGGKRVTFLVNCWLNHVPWGAEELPKSVTRRLHALSKIQMALGAGQAVRTVSIKASKSVPSPPLLHWSFGEEKTKLRLSLPWPEEAVAAALVHGRKGRAAPPSAPFLRVAFGTGGELALAPKEKGKSKDKLAKAKANAAAEPEPDKKGNGKAEAKRDAKAKAKAEVKAKVEAKAKAEVKAKGKTEAKVEPKAKWRLQEEASAGGSTHKRGRSSEASLREKKRQR</sequence>
<feature type="compositionally biased region" description="Basic and acidic residues" evidence="1">
    <location>
        <begin position="228"/>
        <end position="239"/>
    </location>
</feature>
<protein>
    <submittedName>
        <fullName evidence="2">Uncharacterized protein</fullName>
    </submittedName>
</protein>
<feature type="compositionally biased region" description="Basic and acidic residues" evidence="1">
    <location>
        <begin position="250"/>
        <end position="305"/>
    </location>
</feature>
<gene>
    <name evidence="2" type="ORF">CBRE1094_LOCUS41669</name>
</gene>